<accession>A0A835D143</accession>
<dbReference type="PROSITE" id="PS51998">
    <property type="entry name" value="DEK_C"/>
    <property type="match status" value="1"/>
</dbReference>
<dbReference type="AlphaFoldDB" id="A0A835D143"/>
<organism evidence="9 10">
    <name type="scientific">Tetracentron sinense</name>
    <name type="common">Spur-leaf</name>
    <dbReference type="NCBI Taxonomy" id="13715"/>
    <lineage>
        <taxon>Eukaryota</taxon>
        <taxon>Viridiplantae</taxon>
        <taxon>Streptophyta</taxon>
        <taxon>Embryophyta</taxon>
        <taxon>Tracheophyta</taxon>
        <taxon>Spermatophyta</taxon>
        <taxon>Magnoliopsida</taxon>
        <taxon>Trochodendrales</taxon>
        <taxon>Trochodendraceae</taxon>
        <taxon>Tetracentron</taxon>
    </lineage>
</organism>
<dbReference type="OrthoDB" id="2505440at2759"/>
<keyword evidence="10" id="KW-1185">Reference proteome</keyword>
<evidence type="ECO:0000256" key="5">
    <source>
        <dbReference type="ARBA" id="ARBA00023163"/>
    </source>
</evidence>
<evidence type="ECO:0000256" key="2">
    <source>
        <dbReference type="ARBA" id="ARBA00009001"/>
    </source>
</evidence>
<comment type="subcellular location">
    <subcellularLocation>
        <location evidence="1">Nucleus</location>
    </subcellularLocation>
</comment>
<gene>
    <name evidence="9" type="ORF">HHK36_027502</name>
</gene>
<feature type="domain" description="DEK-C" evidence="8">
    <location>
        <begin position="3"/>
        <end position="60"/>
    </location>
</feature>
<dbReference type="InterPro" id="IPR045125">
    <property type="entry name" value="Sub1/Tcp4-like"/>
</dbReference>
<evidence type="ECO:0000256" key="7">
    <source>
        <dbReference type="SAM" id="MobiDB-lite"/>
    </source>
</evidence>
<dbReference type="Pfam" id="PF08766">
    <property type="entry name" value="DEK_C"/>
    <property type="match status" value="1"/>
</dbReference>
<evidence type="ECO:0000256" key="3">
    <source>
        <dbReference type="ARBA" id="ARBA00023015"/>
    </source>
</evidence>
<dbReference type="InterPro" id="IPR003173">
    <property type="entry name" value="PC4_C"/>
</dbReference>
<proteinExistence type="inferred from homology"/>
<feature type="region of interest" description="Disordered" evidence="7">
    <location>
        <begin position="70"/>
        <end position="93"/>
    </location>
</feature>
<sequence>MEPEIQRKIEETVIEVLKTADIDEMTEFKVRNMAAEKLRIDLSGPELKQFVRNVVETFLLSTEEERVKSAAADEGELKEIEEEEEDDRKPSIAAKEFDDDGDLIICRISNKRRVTVQDFRGKTLVSIREYYKRDGKELPSSKVLYYFNTKKTFACCILSTGISLTAEQWSAFRNNVPAIEEAIRKMESRLR</sequence>
<dbReference type="GO" id="GO:0005634">
    <property type="term" value="C:nucleus"/>
    <property type="evidence" value="ECO:0007669"/>
    <property type="project" value="UniProtKB-SubCell"/>
</dbReference>
<dbReference type="InterPro" id="IPR014876">
    <property type="entry name" value="DEK_C"/>
</dbReference>
<evidence type="ECO:0000256" key="6">
    <source>
        <dbReference type="ARBA" id="ARBA00023242"/>
    </source>
</evidence>
<evidence type="ECO:0000256" key="1">
    <source>
        <dbReference type="ARBA" id="ARBA00004123"/>
    </source>
</evidence>
<evidence type="ECO:0000259" key="8">
    <source>
        <dbReference type="PROSITE" id="PS51998"/>
    </source>
</evidence>
<dbReference type="InterPro" id="IPR017415">
    <property type="entry name" value="KELP"/>
</dbReference>
<dbReference type="GO" id="GO:0003713">
    <property type="term" value="F:transcription coactivator activity"/>
    <property type="evidence" value="ECO:0007669"/>
    <property type="project" value="InterPro"/>
</dbReference>
<comment type="caution">
    <text evidence="9">The sequence shown here is derived from an EMBL/GenBank/DDBJ whole genome shotgun (WGS) entry which is preliminary data.</text>
</comment>
<feature type="compositionally biased region" description="Acidic residues" evidence="7">
    <location>
        <begin position="73"/>
        <end position="86"/>
    </location>
</feature>
<dbReference type="GO" id="GO:0060261">
    <property type="term" value="P:positive regulation of transcription initiation by RNA polymerase II"/>
    <property type="evidence" value="ECO:0007669"/>
    <property type="project" value="InterPro"/>
</dbReference>
<reference evidence="9 10" key="1">
    <citation type="submission" date="2020-04" db="EMBL/GenBank/DDBJ databases">
        <title>Plant Genome Project.</title>
        <authorList>
            <person name="Zhang R.-G."/>
        </authorList>
    </citation>
    <scope>NUCLEOTIDE SEQUENCE [LARGE SCALE GENOMIC DNA]</scope>
    <source>
        <strain evidence="9">YNK0</strain>
        <tissue evidence="9">Leaf</tissue>
    </source>
</reference>
<dbReference type="PIRSF" id="PIRSF038156">
    <property type="entry name" value="RNA_pol_II_KELP"/>
    <property type="match status" value="1"/>
</dbReference>
<comment type="similarity">
    <text evidence="2">Belongs to the transcriptional coactivator PC4 family.</text>
</comment>
<dbReference type="EMBL" id="JABCRI010000021">
    <property type="protein sequence ID" value="KAF8380032.1"/>
    <property type="molecule type" value="Genomic_DNA"/>
</dbReference>
<evidence type="ECO:0000313" key="9">
    <source>
        <dbReference type="EMBL" id="KAF8380032.1"/>
    </source>
</evidence>
<dbReference type="FunFam" id="2.30.31.10:FF:000004">
    <property type="entry name" value="RNA polymerase II transcriptional coactivator KELP"/>
    <property type="match status" value="1"/>
</dbReference>
<dbReference type="InterPro" id="IPR009044">
    <property type="entry name" value="ssDNA-bd_transcriptional_reg"/>
</dbReference>
<keyword evidence="6" id="KW-0539">Nucleus</keyword>
<keyword evidence="3" id="KW-0805">Transcription regulation</keyword>
<dbReference type="Proteomes" id="UP000655225">
    <property type="component" value="Unassembled WGS sequence"/>
</dbReference>
<dbReference type="Gene3D" id="2.30.31.10">
    <property type="entry name" value="Transcriptional Coactivator Pc4, Chain A"/>
    <property type="match status" value="1"/>
</dbReference>
<dbReference type="PANTHER" id="PTHR13215">
    <property type="entry name" value="RNA POLYMERASE II TRANSCRIPTIONAL COACTIVATOR"/>
    <property type="match status" value="1"/>
</dbReference>
<evidence type="ECO:0000313" key="10">
    <source>
        <dbReference type="Proteomes" id="UP000655225"/>
    </source>
</evidence>
<dbReference type="Pfam" id="PF02229">
    <property type="entry name" value="PC4"/>
    <property type="match status" value="1"/>
</dbReference>
<dbReference type="SUPFAM" id="SSF54447">
    <property type="entry name" value="ssDNA-binding transcriptional regulator domain"/>
    <property type="match status" value="1"/>
</dbReference>
<name>A0A835D143_TETSI</name>
<dbReference type="GO" id="GO:0003677">
    <property type="term" value="F:DNA binding"/>
    <property type="evidence" value="ECO:0007669"/>
    <property type="project" value="UniProtKB-KW"/>
</dbReference>
<protein>
    <recommendedName>
        <fullName evidence="8">DEK-C domain-containing protein</fullName>
    </recommendedName>
</protein>
<dbReference type="OMA" id="DEMTEYK"/>
<keyword evidence="4" id="KW-0238">DNA-binding</keyword>
<evidence type="ECO:0000256" key="4">
    <source>
        <dbReference type="ARBA" id="ARBA00023125"/>
    </source>
</evidence>
<keyword evidence="5" id="KW-0804">Transcription</keyword>